<evidence type="ECO:0000256" key="9">
    <source>
        <dbReference type="SAM" id="Phobius"/>
    </source>
</evidence>
<keyword evidence="8" id="KW-0807">Transducer</keyword>
<feature type="domain" description="G-protein coupled receptors family 3 profile" evidence="11">
    <location>
        <begin position="811"/>
        <end position="998"/>
    </location>
</feature>
<dbReference type="PANTHER" id="PTHR10519:SF20">
    <property type="entry name" value="G-PROTEIN COUPLED RECEPTOR 156-RELATED"/>
    <property type="match status" value="1"/>
</dbReference>
<dbReference type="GO" id="GO:0004965">
    <property type="term" value="F:G protein-coupled GABA receptor activity"/>
    <property type="evidence" value="ECO:0007669"/>
    <property type="project" value="InterPro"/>
</dbReference>
<dbReference type="InParanoid" id="A0A2R5GNS7"/>
<evidence type="ECO:0000256" key="10">
    <source>
        <dbReference type="SAM" id="SignalP"/>
    </source>
</evidence>
<comment type="subcellular location">
    <subcellularLocation>
        <location evidence="1">Membrane</location>
        <topology evidence="1">Multi-pass membrane protein</topology>
    </subcellularLocation>
</comment>
<keyword evidence="3 9" id="KW-1133">Transmembrane helix</keyword>
<dbReference type="CDD" id="cd15047">
    <property type="entry name" value="7tmC_GABA-B-like"/>
    <property type="match status" value="1"/>
</dbReference>
<dbReference type="GO" id="GO:0038039">
    <property type="term" value="C:G protein-coupled receptor heterodimeric complex"/>
    <property type="evidence" value="ECO:0007669"/>
    <property type="project" value="TreeGrafter"/>
</dbReference>
<keyword evidence="4" id="KW-0297">G-protein coupled receptor</keyword>
<dbReference type="EMBL" id="BEYU01000119">
    <property type="protein sequence ID" value="GBG32275.1"/>
    <property type="molecule type" value="Genomic_DNA"/>
</dbReference>
<keyword evidence="7" id="KW-0325">Glycoprotein</keyword>
<feature type="transmembrane region" description="Helical" evidence="9">
    <location>
        <begin position="938"/>
        <end position="961"/>
    </location>
</feature>
<protein>
    <submittedName>
        <fullName evidence="12">Metabotropic glutamate receptor-like protein E</fullName>
    </submittedName>
</protein>
<dbReference type="InterPro" id="IPR002455">
    <property type="entry name" value="GPCR3_GABA-B"/>
</dbReference>
<dbReference type="AlphaFoldDB" id="A0A2R5GNS7"/>
<evidence type="ECO:0000313" key="12">
    <source>
        <dbReference type="EMBL" id="GBG32275.1"/>
    </source>
</evidence>
<proteinExistence type="predicted"/>
<dbReference type="PROSITE" id="PS50259">
    <property type="entry name" value="G_PROTEIN_RECEP_F3_4"/>
    <property type="match status" value="1"/>
</dbReference>
<accession>A0A2R5GNS7</accession>
<dbReference type="PROSITE" id="PS51257">
    <property type="entry name" value="PROKAR_LIPOPROTEIN"/>
    <property type="match status" value="1"/>
</dbReference>
<dbReference type="Proteomes" id="UP000241890">
    <property type="component" value="Unassembled WGS sequence"/>
</dbReference>
<evidence type="ECO:0000259" key="11">
    <source>
        <dbReference type="PROSITE" id="PS50259"/>
    </source>
</evidence>
<dbReference type="InterPro" id="IPR000337">
    <property type="entry name" value="GPCR_3"/>
</dbReference>
<keyword evidence="5 9" id="KW-0472">Membrane</keyword>
<gene>
    <name evidence="12" type="ORF">FCC1311_085002</name>
</gene>
<feature type="transmembrane region" description="Helical" evidence="9">
    <location>
        <begin position="737"/>
        <end position="758"/>
    </location>
</feature>
<feature type="transmembrane region" description="Helical" evidence="9">
    <location>
        <begin position="855"/>
        <end position="879"/>
    </location>
</feature>
<keyword evidence="10" id="KW-0732">Signal</keyword>
<feature type="transmembrane region" description="Helical" evidence="9">
    <location>
        <begin position="899"/>
        <end position="918"/>
    </location>
</feature>
<feature type="signal peptide" evidence="10">
    <location>
        <begin position="1"/>
        <end position="22"/>
    </location>
</feature>
<evidence type="ECO:0000256" key="3">
    <source>
        <dbReference type="ARBA" id="ARBA00022989"/>
    </source>
</evidence>
<evidence type="ECO:0000256" key="1">
    <source>
        <dbReference type="ARBA" id="ARBA00004141"/>
    </source>
</evidence>
<name>A0A2R5GNS7_9STRA</name>
<keyword evidence="6 12" id="KW-0675">Receptor</keyword>
<keyword evidence="2 9" id="KW-0812">Transmembrane</keyword>
<evidence type="ECO:0000256" key="8">
    <source>
        <dbReference type="ARBA" id="ARBA00023224"/>
    </source>
</evidence>
<feature type="transmembrane region" description="Helical" evidence="9">
    <location>
        <begin position="770"/>
        <end position="792"/>
    </location>
</feature>
<feature type="transmembrane region" description="Helical" evidence="9">
    <location>
        <begin position="967"/>
        <end position="987"/>
    </location>
</feature>
<feature type="transmembrane region" description="Helical" evidence="9">
    <location>
        <begin position="817"/>
        <end position="834"/>
    </location>
</feature>
<evidence type="ECO:0000256" key="7">
    <source>
        <dbReference type="ARBA" id="ARBA00023180"/>
    </source>
</evidence>
<feature type="chain" id="PRO_5015312798" evidence="10">
    <location>
        <begin position="23"/>
        <end position="1043"/>
    </location>
</feature>
<evidence type="ECO:0000256" key="2">
    <source>
        <dbReference type="ARBA" id="ARBA00022692"/>
    </source>
</evidence>
<evidence type="ECO:0000256" key="4">
    <source>
        <dbReference type="ARBA" id="ARBA00023040"/>
    </source>
</evidence>
<keyword evidence="13" id="KW-1185">Reference proteome</keyword>
<sequence>MAQRAALVLAALAACLASCVSAQDEIHLLDNQIVPIFPACSASYATPCAFNNVYRLVESLVARIEVTSNTASILANVDAGEHNVNFGFTPYIFNATSMACLANGRDTNFNGLTLDKIAMASSTLVQQEEISDEIRQAVTSSQGSGWLKFTFVSEDDVFPDPIRHLMYVREATNDAGETFVVMASLAQRSLPRMDVDACPVNVNRRCSITNVRSLVGSALSHALSVRTPADLRALWTEMTYPEDTTFVDGSWYVFSSSMGGPSGTNIFVAHSNPDWIGLTTYELFEEYDFFNGTILEVAFSDAAQRGGGWARYDWFLSVPTQVKVSFVVGVELFGQQYYLGAGFMHTRDPATPSALCATCSANYSEPCAIGNALSLSAHAEVELLTVTETGFDELASDPYRMDLGFGVLVVDVENRTVMADSLDDTTWGEDVTAAFAAREIANADTSHAALVALANQGGGWIALPGDGMAADFAGYVTKVNKYERAYYLLSGYRRDRAPIVEDCSADYAHECSEVNAKALIGHLVSEIQLASSAQDLETLLTAINSPLDQTYAVGPDFNAIVLDENFAILALEDAAGRDDWETAVKGETFVTYVQQHEAVSSLGNDFETTLRAKAFEVGGEAFEVAWNDAYGSITSKVIFVQAAKRPTASGSESTYYVLTMFSNEPAPTLCSAGCPENAYCVDHGTGLPLRCECGFYYTVQYENSTEESACTNTFTNTLVMTCIEDEEKMSILSVKSIAQALGSLNLGVALLCITWTVAMRKTTIVRVSQPMLLVLVGAGTMVSSSTIFMMTIDDSVGRPAGSGANARANIACMAQPWFYGLGFALTYCSMIVKLRRVAKVFKSAASLKKVKGVSLRVTLMFLVGLLSVEVLLLMLWTVIDPLKFERPDEDPLNGSCKSPLASTFVGLLAAYHLSLLFYGANLSYQCRKVNGVFAETKYLSLAMIGNLQVLLLALPVIILTADDAGTSIFIRSIAVFLNDLSTTLLIFGPKMYFSMFGPPDSSGTGTSALHSKSNNKSNVATVKSINQTIPSVNGSVTTAVAPS</sequence>
<dbReference type="InterPro" id="IPR017978">
    <property type="entry name" value="GPCR_3_C"/>
</dbReference>
<evidence type="ECO:0000256" key="5">
    <source>
        <dbReference type="ARBA" id="ARBA00023136"/>
    </source>
</evidence>
<comment type="caution">
    <text evidence="12">The sequence shown here is derived from an EMBL/GenBank/DDBJ whole genome shotgun (WGS) entry which is preliminary data.</text>
</comment>
<evidence type="ECO:0000256" key="6">
    <source>
        <dbReference type="ARBA" id="ARBA00023170"/>
    </source>
</evidence>
<reference evidence="12 13" key="1">
    <citation type="submission" date="2017-12" db="EMBL/GenBank/DDBJ databases">
        <title>Sequencing, de novo assembly and annotation of complete genome of a new Thraustochytrid species, strain FCC1311.</title>
        <authorList>
            <person name="Sedici K."/>
            <person name="Godart F."/>
            <person name="Aiese Cigliano R."/>
            <person name="Sanseverino W."/>
            <person name="Barakat M."/>
            <person name="Ortet P."/>
            <person name="Marechal E."/>
            <person name="Cagnac O."/>
            <person name="Amato A."/>
        </authorList>
    </citation>
    <scope>NUCLEOTIDE SEQUENCE [LARGE SCALE GENOMIC DNA]</scope>
</reference>
<dbReference type="PRINTS" id="PR00248">
    <property type="entry name" value="GPCRMGR"/>
</dbReference>
<evidence type="ECO:0000313" key="13">
    <source>
        <dbReference type="Proteomes" id="UP000241890"/>
    </source>
</evidence>
<organism evidence="12 13">
    <name type="scientific">Hondaea fermentalgiana</name>
    <dbReference type="NCBI Taxonomy" id="2315210"/>
    <lineage>
        <taxon>Eukaryota</taxon>
        <taxon>Sar</taxon>
        <taxon>Stramenopiles</taxon>
        <taxon>Bigyra</taxon>
        <taxon>Labyrinthulomycetes</taxon>
        <taxon>Thraustochytrida</taxon>
        <taxon>Thraustochytriidae</taxon>
        <taxon>Hondaea</taxon>
    </lineage>
</organism>
<dbReference type="PRINTS" id="PR01176">
    <property type="entry name" value="GABABRECEPTR"/>
</dbReference>
<dbReference type="PANTHER" id="PTHR10519">
    <property type="entry name" value="GABA-B RECEPTOR"/>
    <property type="match status" value="1"/>
</dbReference>
<dbReference type="Pfam" id="PF00003">
    <property type="entry name" value="7tm_3"/>
    <property type="match status" value="1"/>
</dbReference>